<dbReference type="CDD" id="cd02022">
    <property type="entry name" value="DPCK"/>
    <property type="match status" value="1"/>
</dbReference>
<keyword evidence="8" id="KW-1185">Reference proteome</keyword>
<reference evidence="7 8" key="1">
    <citation type="journal article" date="2018" name="Environ. Microbiol.">
        <title>Isolation and genomic characterization of Novimethylophilus kurashikiensis gen. nov. sp. nov., a new lanthanide-dependent methylotrophic species of Methylophilaceae.</title>
        <authorList>
            <person name="Lv H."/>
            <person name="Sahin N."/>
            <person name="Tani A."/>
        </authorList>
    </citation>
    <scope>NUCLEOTIDE SEQUENCE [LARGE SCALE GENOMIC DNA]</scope>
    <source>
        <strain evidence="7 8">La2-4</strain>
    </source>
</reference>
<comment type="caution">
    <text evidence="7">The sequence shown here is derived from an EMBL/GenBank/DDBJ whole genome shotgun (WGS) entry which is preliminary data.</text>
</comment>
<accession>A0A2R5F8N6</accession>
<dbReference type="RefSeq" id="WP_109014494.1">
    <property type="nucleotide sequence ID" value="NZ_BDOQ01000003.1"/>
</dbReference>
<evidence type="ECO:0000256" key="4">
    <source>
        <dbReference type="ARBA" id="ARBA00022993"/>
    </source>
</evidence>
<comment type="subcellular location">
    <subcellularLocation>
        <location evidence="5">Cytoplasm</location>
    </subcellularLocation>
</comment>
<dbReference type="GO" id="GO:0004140">
    <property type="term" value="F:dephospho-CoA kinase activity"/>
    <property type="evidence" value="ECO:0007669"/>
    <property type="project" value="UniProtKB-UniRule"/>
</dbReference>
<feature type="binding site" evidence="5">
    <location>
        <begin position="11"/>
        <end position="16"/>
    </location>
    <ligand>
        <name>ATP</name>
        <dbReference type="ChEBI" id="CHEBI:30616"/>
    </ligand>
</feature>
<dbReference type="UniPathway" id="UPA00241">
    <property type="reaction ID" value="UER00356"/>
</dbReference>
<evidence type="ECO:0000313" key="7">
    <source>
        <dbReference type="EMBL" id="GBG13273.1"/>
    </source>
</evidence>
<dbReference type="GO" id="GO:0005524">
    <property type="term" value="F:ATP binding"/>
    <property type="evidence" value="ECO:0007669"/>
    <property type="project" value="UniProtKB-UniRule"/>
</dbReference>
<dbReference type="AlphaFoldDB" id="A0A2R5F8N6"/>
<dbReference type="EC" id="2.7.1.24" evidence="5 6"/>
<dbReference type="PROSITE" id="PS51219">
    <property type="entry name" value="DPCK"/>
    <property type="match status" value="1"/>
</dbReference>
<evidence type="ECO:0000256" key="6">
    <source>
        <dbReference type="NCBIfam" id="TIGR00152"/>
    </source>
</evidence>
<dbReference type="GO" id="GO:0015937">
    <property type="term" value="P:coenzyme A biosynthetic process"/>
    <property type="evidence" value="ECO:0007669"/>
    <property type="project" value="UniProtKB-UniRule"/>
</dbReference>
<dbReference type="Pfam" id="PF01121">
    <property type="entry name" value="CoaE"/>
    <property type="match status" value="1"/>
</dbReference>
<dbReference type="OrthoDB" id="9812943at2"/>
<sequence>MLVIGLTGGIGSGKSTAADLFATLGAEVIDTDRIAHELTAPGKPAIAEISAAFGPEFIGTEGALDRAAMRKRVFEDVTAKKRLEDILHPRIRQAVAEQLAQPTEAPYRILVVPLLFETDSYRTLIQRILVVDCPEPLQIQRAMSRSKLSESEAQAIIDAQISRKARLNGADDVILNDSSLENLKKQISDFHKKYLRLA</sequence>
<dbReference type="SUPFAM" id="SSF52540">
    <property type="entry name" value="P-loop containing nucleoside triphosphate hydrolases"/>
    <property type="match status" value="1"/>
</dbReference>
<comment type="function">
    <text evidence="5">Catalyzes the phosphorylation of the 3'-hydroxyl group of dephosphocoenzyme A to form coenzyme A.</text>
</comment>
<keyword evidence="5 7" id="KW-0808">Transferase</keyword>
<gene>
    <name evidence="5 7" type="primary">coaE</name>
    <name evidence="7" type="ORF">NMK_0818</name>
</gene>
<evidence type="ECO:0000313" key="8">
    <source>
        <dbReference type="Proteomes" id="UP000245081"/>
    </source>
</evidence>
<keyword evidence="5" id="KW-0963">Cytoplasm</keyword>
<evidence type="ECO:0000256" key="2">
    <source>
        <dbReference type="ARBA" id="ARBA00022741"/>
    </source>
</evidence>
<dbReference type="EMBL" id="BDOQ01000003">
    <property type="protein sequence ID" value="GBG13273.1"/>
    <property type="molecule type" value="Genomic_DNA"/>
</dbReference>
<keyword evidence="5 7" id="KW-0418">Kinase</keyword>
<organism evidence="7 8">
    <name type="scientific">Novimethylophilus kurashikiensis</name>
    <dbReference type="NCBI Taxonomy" id="1825523"/>
    <lineage>
        <taxon>Bacteria</taxon>
        <taxon>Pseudomonadati</taxon>
        <taxon>Pseudomonadota</taxon>
        <taxon>Betaproteobacteria</taxon>
        <taxon>Nitrosomonadales</taxon>
        <taxon>Methylophilaceae</taxon>
        <taxon>Novimethylophilus</taxon>
    </lineage>
</organism>
<dbReference type="InterPro" id="IPR027417">
    <property type="entry name" value="P-loop_NTPase"/>
</dbReference>
<dbReference type="HAMAP" id="MF_00376">
    <property type="entry name" value="Dephospho_CoA_kinase"/>
    <property type="match status" value="1"/>
</dbReference>
<dbReference type="PANTHER" id="PTHR10695:SF46">
    <property type="entry name" value="BIFUNCTIONAL COENZYME A SYNTHASE-RELATED"/>
    <property type="match status" value="1"/>
</dbReference>
<protein>
    <recommendedName>
        <fullName evidence="5 6">Dephospho-CoA kinase</fullName>
        <ecNumber evidence="5 6">2.7.1.24</ecNumber>
    </recommendedName>
    <alternativeName>
        <fullName evidence="5">Dephosphocoenzyme A kinase</fullName>
    </alternativeName>
</protein>
<dbReference type="InterPro" id="IPR001977">
    <property type="entry name" value="Depp_CoAkinase"/>
</dbReference>
<dbReference type="Gene3D" id="3.40.50.300">
    <property type="entry name" value="P-loop containing nucleotide triphosphate hydrolases"/>
    <property type="match status" value="1"/>
</dbReference>
<keyword evidence="2 5" id="KW-0547">Nucleotide-binding</keyword>
<evidence type="ECO:0000256" key="1">
    <source>
        <dbReference type="ARBA" id="ARBA00009018"/>
    </source>
</evidence>
<name>A0A2R5F8N6_9PROT</name>
<keyword evidence="4 5" id="KW-0173">Coenzyme A biosynthesis</keyword>
<proteinExistence type="inferred from homology"/>
<dbReference type="Proteomes" id="UP000245081">
    <property type="component" value="Unassembled WGS sequence"/>
</dbReference>
<comment type="catalytic activity">
    <reaction evidence="5">
        <text>3'-dephospho-CoA + ATP = ADP + CoA + H(+)</text>
        <dbReference type="Rhea" id="RHEA:18245"/>
        <dbReference type="ChEBI" id="CHEBI:15378"/>
        <dbReference type="ChEBI" id="CHEBI:30616"/>
        <dbReference type="ChEBI" id="CHEBI:57287"/>
        <dbReference type="ChEBI" id="CHEBI:57328"/>
        <dbReference type="ChEBI" id="CHEBI:456216"/>
        <dbReference type="EC" id="2.7.1.24"/>
    </reaction>
</comment>
<keyword evidence="3 5" id="KW-0067">ATP-binding</keyword>
<dbReference type="NCBIfam" id="TIGR00152">
    <property type="entry name" value="dephospho-CoA kinase"/>
    <property type="match status" value="1"/>
</dbReference>
<comment type="similarity">
    <text evidence="1 5">Belongs to the CoaE family.</text>
</comment>
<evidence type="ECO:0000256" key="3">
    <source>
        <dbReference type="ARBA" id="ARBA00022840"/>
    </source>
</evidence>
<dbReference type="GO" id="GO:0005737">
    <property type="term" value="C:cytoplasm"/>
    <property type="evidence" value="ECO:0007669"/>
    <property type="project" value="UniProtKB-SubCell"/>
</dbReference>
<comment type="pathway">
    <text evidence="5">Cofactor biosynthesis; coenzyme A biosynthesis; CoA from (R)-pantothenate: step 5/5.</text>
</comment>
<evidence type="ECO:0000256" key="5">
    <source>
        <dbReference type="HAMAP-Rule" id="MF_00376"/>
    </source>
</evidence>
<dbReference type="PANTHER" id="PTHR10695">
    <property type="entry name" value="DEPHOSPHO-COA KINASE-RELATED"/>
    <property type="match status" value="1"/>
</dbReference>